<proteinExistence type="predicted"/>
<dbReference type="InterPro" id="IPR011060">
    <property type="entry name" value="RibuloseP-bd_barrel"/>
</dbReference>
<keyword evidence="1" id="KW-0479">Metal-binding</keyword>
<dbReference type="PANTHER" id="PTHR11749">
    <property type="entry name" value="RIBULOSE-5-PHOSPHATE-3-EPIMERASE"/>
    <property type="match status" value="1"/>
</dbReference>
<dbReference type="InterPro" id="IPR013785">
    <property type="entry name" value="Aldolase_TIM"/>
</dbReference>
<evidence type="ECO:0000313" key="3">
    <source>
        <dbReference type="EMBL" id="MDM8157146.1"/>
    </source>
</evidence>
<keyword evidence="2" id="KW-0413">Isomerase</keyword>
<gene>
    <name evidence="3" type="ORF">QUV96_05770</name>
</gene>
<keyword evidence="4" id="KW-1185">Reference proteome</keyword>
<dbReference type="Proteomes" id="UP001529340">
    <property type="component" value="Unassembled WGS sequence"/>
</dbReference>
<dbReference type="Gene3D" id="3.20.20.70">
    <property type="entry name" value="Aldolase class I"/>
    <property type="match status" value="1"/>
</dbReference>
<evidence type="ECO:0000256" key="1">
    <source>
        <dbReference type="ARBA" id="ARBA00022723"/>
    </source>
</evidence>
<dbReference type="Pfam" id="PF00834">
    <property type="entry name" value="Ribul_P_3_epim"/>
    <property type="match status" value="1"/>
</dbReference>
<comment type="caution">
    <text evidence="3">The sequence shown here is derived from an EMBL/GenBank/DDBJ whole genome shotgun (WGS) entry which is preliminary data.</text>
</comment>
<name>A0ABT7UBY8_9FIRM</name>
<accession>A0ABT7UBY8</accession>
<evidence type="ECO:0000256" key="2">
    <source>
        <dbReference type="ARBA" id="ARBA00023235"/>
    </source>
</evidence>
<dbReference type="RefSeq" id="WP_289607609.1">
    <property type="nucleotide sequence ID" value="NZ_JAUDCG010000019.1"/>
</dbReference>
<sequence length="222" mass="24945">MNIKLSPSLARMDLLNIEKQIKILNKYVFSYHVDLYDGIYVKQFGLTPPIMKEIRKITDHYLDAHVYFTDPFAYLDTLIDAGADYISIHSEKMVNEAYRAADHLHQKGKKIGTVLAPETPVDAILPYVECIDKVTVMTIYPGYAGARLIPQTVSKITELVQLRAEKGLSFLIDFDGAGDKEHVGLMKKAGTDLYVIGKQGLFALDDDLDRAAQLCLDYIEKA</sequence>
<organism evidence="3 4">
    <name type="scientific">Amedibacillus dolichus</name>
    <dbReference type="NCBI Taxonomy" id="31971"/>
    <lineage>
        <taxon>Bacteria</taxon>
        <taxon>Bacillati</taxon>
        <taxon>Bacillota</taxon>
        <taxon>Erysipelotrichia</taxon>
        <taxon>Erysipelotrichales</taxon>
        <taxon>Erysipelotrichaceae</taxon>
        <taxon>Amedibacillus</taxon>
    </lineage>
</organism>
<dbReference type="SUPFAM" id="SSF51366">
    <property type="entry name" value="Ribulose-phoshate binding barrel"/>
    <property type="match status" value="1"/>
</dbReference>
<protein>
    <recommendedName>
        <fullName evidence="5">Ribulose-phosphate 3-epimerase</fullName>
    </recommendedName>
</protein>
<dbReference type="EMBL" id="JAUDCG010000019">
    <property type="protein sequence ID" value="MDM8157146.1"/>
    <property type="molecule type" value="Genomic_DNA"/>
</dbReference>
<evidence type="ECO:0000313" key="4">
    <source>
        <dbReference type="Proteomes" id="UP001529340"/>
    </source>
</evidence>
<evidence type="ECO:0008006" key="5">
    <source>
        <dbReference type="Google" id="ProtNLM"/>
    </source>
</evidence>
<reference evidence="4" key="1">
    <citation type="submission" date="2023-06" db="EMBL/GenBank/DDBJ databases">
        <title>Identification and characterization of horizontal gene transfer across gut microbiota members of farm animals based on homology search.</title>
        <authorList>
            <person name="Zeman M."/>
            <person name="Kubasova T."/>
            <person name="Jahodarova E."/>
            <person name="Nykrynova M."/>
            <person name="Rychlik I."/>
        </authorList>
    </citation>
    <scope>NUCLEOTIDE SEQUENCE [LARGE SCALE GENOMIC DNA]</scope>
    <source>
        <strain evidence="4">ET39</strain>
    </source>
</reference>
<reference evidence="3 4" key="2">
    <citation type="submission" date="2023-06" db="EMBL/GenBank/DDBJ databases">
        <title>Identification and characterization of horizontal gene transfer across gut microbiota members of farm animals based on homology search.</title>
        <authorList>
            <person name="Schwarzerova J."/>
            <person name="Nykrynova M."/>
            <person name="Jureckova K."/>
            <person name="Cejkova D."/>
            <person name="Rychlik I."/>
        </authorList>
    </citation>
    <scope>NUCLEOTIDE SEQUENCE [LARGE SCALE GENOMIC DNA]</scope>
    <source>
        <strain evidence="3 4">ET39</strain>
    </source>
</reference>
<dbReference type="InterPro" id="IPR000056">
    <property type="entry name" value="Ribul_P_3_epim-like"/>
</dbReference>